<accession>A0A834TA85</accession>
<dbReference type="EMBL" id="JAAIUW010000008">
    <property type="protein sequence ID" value="KAF7818052.1"/>
    <property type="molecule type" value="Genomic_DNA"/>
</dbReference>
<proteinExistence type="predicted"/>
<organism evidence="1 2">
    <name type="scientific">Senna tora</name>
    <dbReference type="NCBI Taxonomy" id="362788"/>
    <lineage>
        <taxon>Eukaryota</taxon>
        <taxon>Viridiplantae</taxon>
        <taxon>Streptophyta</taxon>
        <taxon>Embryophyta</taxon>
        <taxon>Tracheophyta</taxon>
        <taxon>Spermatophyta</taxon>
        <taxon>Magnoliopsida</taxon>
        <taxon>eudicotyledons</taxon>
        <taxon>Gunneridae</taxon>
        <taxon>Pentapetalae</taxon>
        <taxon>rosids</taxon>
        <taxon>fabids</taxon>
        <taxon>Fabales</taxon>
        <taxon>Fabaceae</taxon>
        <taxon>Caesalpinioideae</taxon>
        <taxon>Cassia clade</taxon>
        <taxon>Senna</taxon>
    </lineage>
</organism>
<dbReference type="AlphaFoldDB" id="A0A834TA85"/>
<keyword evidence="2" id="KW-1185">Reference proteome</keyword>
<comment type="caution">
    <text evidence="1">The sequence shown here is derived from an EMBL/GenBank/DDBJ whole genome shotgun (WGS) entry which is preliminary data.</text>
</comment>
<sequence length="53" mass="5766">MEFFTIEVHYGGKLVGEPTFAYEGGHTGWLEVAGILSSPESCCCRSLPVAECR</sequence>
<evidence type="ECO:0000313" key="2">
    <source>
        <dbReference type="Proteomes" id="UP000634136"/>
    </source>
</evidence>
<protein>
    <submittedName>
        <fullName evidence="1">Uncharacterized protein</fullName>
    </submittedName>
</protein>
<reference evidence="1" key="1">
    <citation type="submission" date="2020-09" db="EMBL/GenBank/DDBJ databases">
        <title>Genome-Enabled Discovery of Anthraquinone Biosynthesis in Senna tora.</title>
        <authorList>
            <person name="Kang S.-H."/>
            <person name="Pandey R.P."/>
            <person name="Lee C.-M."/>
            <person name="Sim J.-S."/>
            <person name="Jeong J.-T."/>
            <person name="Choi B.-S."/>
            <person name="Jung M."/>
            <person name="Ginzburg D."/>
            <person name="Zhao K."/>
            <person name="Won S.Y."/>
            <person name="Oh T.-J."/>
            <person name="Yu Y."/>
            <person name="Kim N.-H."/>
            <person name="Lee O.R."/>
            <person name="Lee T.-H."/>
            <person name="Bashyal P."/>
            <person name="Kim T.-S."/>
            <person name="Lee W.-H."/>
            <person name="Kawkins C."/>
            <person name="Kim C.-K."/>
            <person name="Kim J.S."/>
            <person name="Ahn B.O."/>
            <person name="Rhee S.Y."/>
            <person name="Sohng J.K."/>
        </authorList>
    </citation>
    <scope>NUCLEOTIDE SEQUENCE</scope>
    <source>
        <tissue evidence="1">Leaf</tissue>
    </source>
</reference>
<dbReference type="Proteomes" id="UP000634136">
    <property type="component" value="Unassembled WGS sequence"/>
</dbReference>
<name>A0A834TA85_9FABA</name>
<evidence type="ECO:0000313" key="1">
    <source>
        <dbReference type="EMBL" id="KAF7818052.1"/>
    </source>
</evidence>
<gene>
    <name evidence="1" type="ORF">G2W53_023507</name>
</gene>